<proteinExistence type="predicted"/>
<protein>
    <submittedName>
        <fullName evidence="2">Uncharacterized protein</fullName>
    </submittedName>
</protein>
<name>A0A7D4TEJ2_9MICO</name>
<dbReference type="RefSeq" id="WP_172988361.1">
    <property type="nucleotide sequence ID" value="NZ_CP054038.1"/>
</dbReference>
<dbReference type="EMBL" id="CP054038">
    <property type="protein sequence ID" value="QKJ17981.1"/>
    <property type="molecule type" value="Genomic_DNA"/>
</dbReference>
<feature type="compositionally biased region" description="Polar residues" evidence="1">
    <location>
        <begin position="1"/>
        <end position="11"/>
    </location>
</feature>
<dbReference type="Proteomes" id="UP000502498">
    <property type="component" value="Chromosome"/>
</dbReference>
<evidence type="ECO:0000313" key="2">
    <source>
        <dbReference type="EMBL" id="QKJ17981.1"/>
    </source>
</evidence>
<reference evidence="2 3" key="1">
    <citation type="submission" date="2020-05" db="EMBL/GenBank/DDBJ databases">
        <title>Strain PA2F3 complete genome.</title>
        <authorList>
            <person name="Kim Y.-S."/>
            <person name="Kim S.-J."/>
            <person name="Jung H.-k."/>
            <person name="Kim S.-E."/>
            <person name="Kim K.-H."/>
        </authorList>
    </citation>
    <scope>NUCLEOTIDE SEQUENCE [LARGE SCALE GENOMIC DNA]</scope>
    <source>
        <strain evidence="2 3">PA2F3</strain>
    </source>
</reference>
<evidence type="ECO:0000256" key="1">
    <source>
        <dbReference type="SAM" id="MobiDB-lite"/>
    </source>
</evidence>
<sequence>MGDETNATAQNDPDGEPKPGGLGPDGTIPAAPDGPAAGHTGEPSTFEPEEDPGSGVADETGGSDTRGTGAVEPDPGVSDPDEPDPDLHIGDRS</sequence>
<accession>A0A7D4TEJ2</accession>
<dbReference type="AlphaFoldDB" id="A0A7D4TEJ2"/>
<evidence type="ECO:0000313" key="3">
    <source>
        <dbReference type="Proteomes" id="UP000502498"/>
    </source>
</evidence>
<feature type="region of interest" description="Disordered" evidence="1">
    <location>
        <begin position="1"/>
        <end position="93"/>
    </location>
</feature>
<gene>
    <name evidence="2" type="ORF">HQM25_00140</name>
</gene>
<organism evidence="2 3">
    <name type="scientific">Microbacterium hominis</name>
    <dbReference type="NCBI Taxonomy" id="162426"/>
    <lineage>
        <taxon>Bacteria</taxon>
        <taxon>Bacillati</taxon>
        <taxon>Actinomycetota</taxon>
        <taxon>Actinomycetes</taxon>
        <taxon>Micrococcales</taxon>
        <taxon>Microbacteriaceae</taxon>
        <taxon>Microbacterium</taxon>
    </lineage>
</organism>